<protein>
    <submittedName>
        <fullName evidence="2">Poly-beta-1,6-N-acetyl-D-glucosamine N-deacetylase PgaB</fullName>
    </submittedName>
</protein>
<dbReference type="Proteomes" id="UP000293483">
    <property type="component" value="Unassembled WGS sequence"/>
</dbReference>
<name>A0A4Q7AZ75_9GAMM</name>
<dbReference type="Gene3D" id="3.20.20.80">
    <property type="entry name" value="Glycosidases"/>
    <property type="match status" value="1"/>
</dbReference>
<dbReference type="InterPro" id="IPR032772">
    <property type="entry name" value="PGA_deacetylase_PgaB_C"/>
</dbReference>
<dbReference type="GO" id="GO:0043708">
    <property type="term" value="P:cell adhesion involved in biofilm formation"/>
    <property type="evidence" value="ECO:0007669"/>
    <property type="project" value="InterPro"/>
</dbReference>
<evidence type="ECO:0000313" key="2">
    <source>
        <dbReference type="EMBL" id="RZG68717.1"/>
    </source>
</evidence>
<dbReference type="InterPro" id="IPR023854">
    <property type="entry name" value="PGA_deacetylase_PgaB"/>
</dbReference>
<dbReference type="GO" id="GO:0016810">
    <property type="term" value="F:hydrolase activity, acting on carbon-nitrogen (but not peptide) bonds"/>
    <property type="evidence" value="ECO:0007669"/>
    <property type="project" value="InterPro"/>
</dbReference>
<dbReference type="Pfam" id="PF14883">
    <property type="entry name" value="GHL13"/>
    <property type="match status" value="1"/>
</dbReference>
<sequence length="433" mass="50266">MQFKRSKKPLMHELKPHPFTQKKLRFQPVLLMQSKLLSILACMGLAIAGTCNAETVQIAQHPIQDLVKRYAASAPARQKTAVLRPAQQQNMRIMHIDLDYVYDANPLQQKRNLRELIRRIQTIQPNTVFLQAFADPDANGSANAVYFQNRHIPLREDLFHRVLLDIRQHTKVQAVYGWLPLIAWEFPEKYQLQYVQNSGGKKGYIRISPFDAKNLQYTAEIFLDFIQRNPVDGILYHDDITLSDFEDDSAPAHAAYQKWSLNSASLIGQPEHPHQLKFSRYKTAYLDQFAAGISEILKQRQPNLRFARNMYAEAVLNPDSEKWFSQSNAGTYQHYDYNAIMAMPYMEKADDHRQFYLDLIQRAKKYDPNLSRTIFELQATDWNHQNQISDEELIDTIQLLEQNGVQHIGYYPDDFVQGHPDAKQLKNAFAKAE</sequence>
<proteinExistence type="predicted"/>
<organism evidence="2 3">
    <name type="scientific">Acinetobacter bouvetii</name>
    <dbReference type="NCBI Taxonomy" id="202951"/>
    <lineage>
        <taxon>Bacteria</taxon>
        <taxon>Pseudomonadati</taxon>
        <taxon>Pseudomonadota</taxon>
        <taxon>Gammaproteobacteria</taxon>
        <taxon>Moraxellales</taxon>
        <taxon>Moraxellaceae</taxon>
        <taxon>Acinetobacter</taxon>
    </lineage>
</organism>
<dbReference type="EMBL" id="SGSU01000003">
    <property type="protein sequence ID" value="RZG68717.1"/>
    <property type="molecule type" value="Genomic_DNA"/>
</dbReference>
<reference evidence="2 3" key="1">
    <citation type="submission" date="2019-02" db="EMBL/GenBank/DDBJ databases">
        <title>The Batch Genome Submission of Acinetobacter spp. strains.</title>
        <authorList>
            <person name="Qin J."/>
            <person name="Hu Y."/>
            <person name="Ye H."/>
            <person name="Wei L."/>
            <person name="Feng Y."/>
            <person name="Zong Z."/>
        </authorList>
    </citation>
    <scope>NUCLEOTIDE SEQUENCE [LARGE SCALE GENOMIC DNA]</scope>
    <source>
        <strain evidence="2 3">WCHABo060081</strain>
    </source>
</reference>
<comment type="caution">
    <text evidence="2">The sequence shown here is derived from an EMBL/GenBank/DDBJ whole genome shotgun (WGS) entry which is preliminary data.</text>
</comment>
<evidence type="ECO:0000259" key="1">
    <source>
        <dbReference type="Pfam" id="PF14883"/>
    </source>
</evidence>
<feature type="domain" description="Poly-beta-1,6-N-acetyl-D-glucosamine N-deacetylase PgaB C-terminal" evidence="1">
    <location>
        <begin position="95"/>
        <end position="411"/>
    </location>
</feature>
<dbReference type="AlphaFoldDB" id="A0A4Q7AZ75"/>
<evidence type="ECO:0000313" key="3">
    <source>
        <dbReference type="Proteomes" id="UP000293483"/>
    </source>
</evidence>
<dbReference type="NCBIfam" id="TIGR03938">
    <property type="entry name" value="deacetyl_PgaB"/>
    <property type="match status" value="1"/>
</dbReference>
<accession>A0A4Q7AZ75</accession>
<dbReference type="STRING" id="202951.GCA_001485025_00270"/>
<gene>
    <name evidence="2" type="primary">pgaB</name>
    <name evidence="2" type="ORF">EXE25_03295</name>
</gene>